<evidence type="ECO:0000256" key="5">
    <source>
        <dbReference type="ARBA" id="ARBA00023244"/>
    </source>
</evidence>
<dbReference type="PROSITE" id="PS00534">
    <property type="entry name" value="FERROCHELATASE"/>
    <property type="match status" value="1"/>
</dbReference>
<feature type="binding site" evidence="7">
    <location>
        <position position="214"/>
    </location>
    <ligand>
        <name>Fe(2+)</name>
        <dbReference type="ChEBI" id="CHEBI:29033"/>
    </ligand>
</feature>
<dbReference type="InterPro" id="IPR033644">
    <property type="entry name" value="Ferrochelatase_C"/>
</dbReference>
<keyword evidence="7" id="KW-0479">Metal-binding</keyword>
<dbReference type="CDD" id="cd03411">
    <property type="entry name" value="Ferrochelatase_N"/>
    <property type="match status" value="1"/>
</dbReference>
<protein>
    <recommendedName>
        <fullName evidence="7 8">Ferrochelatase</fullName>
        <ecNumber evidence="7 8">4.98.1.1</ecNumber>
    </recommendedName>
    <alternativeName>
        <fullName evidence="7">Heme synthase</fullName>
    </alternativeName>
    <alternativeName>
        <fullName evidence="7">Protoheme ferro-lyase</fullName>
    </alternativeName>
</protein>
<evidence type="ECO:0000256" key="8">
    <source>
        <dbReference type="RuleBase" id="RU000607"/>
    </source>
</evidence>
<keyword evidence="4 7" id="KW-0456">Lyase</keyword>
<dbReference type="InterPro" id="IPR001015">
    <property type="entry name" value="Ferrochelatase"/>
</dbReference>
<evidence type="ECO:0000313" key="9">
    <source>
        <dbReference type="EMBL" id="MBP2237363.1"/>
    </source>
</evidence>
<proteinExistence type="inferred from homology"/>
<comment type="similarity">
    <text evidence="1 7 8">Belongs to the ferrochelatase family.</text>
</comment>
<comment type="function">
    <text evidence="7 8">Catalyzes the ferrous insertion into protoporphyrin IX.</text>
</comment>
<dbReference type="Pfam" id="PF00762">
    <property type="entry name" value="Ferrochelatase"/>
    <property type="match status" value="1"/>
</dbReference>
<evidence type="ECO:0000256" key="3">
    <source>
        <dbReference type="ARBA" id="ARBA00023133"/>
    </source>
</evidence>
<dbReference type="PANTHER" id="PTHR11108">
    <property type="entry name" value="FERROCHELATASE"/>
    <property type="match status" value="1"/>
</dbReference>
<dbReference type="InterPro" id="IPR033659">
    <property type="entry name" value="Ferrochelatase_N"/>
</dbReference>
<feature type="binding site" evidence="7">
    <location>
        <position position="295"/>
    </location>
    <ligand>
        <name>Fe(2+)</name>
        <dbReference type="ChEBI" id="CHEBI:29033"/>
    </ligand>
</feature>
<comment type="pathway">
    <text evidence="7 8">Porphyrin-containing compound metabolism; protoheme biosynthesis; protoheme from protoporphyrin-IX: step 1/1.</text>
</comment>
<comment type="subcellular location">
    <subcellularLocation>
        <location evidence="7 8">Cytoplasm</location>
    </subcellularLocation>
</comment>
<keyword evidence="2 7" id="KW-0408">Iron</keyword>
<evidence type="ECO:0000256" key="1">
    <source>
        <dbReference type="ARBA" id="ARBA00007718"/>
    </source>
</evidence>
<dbReference type="NCBIfam" id="TIGR00109">
    <property type="entry name" value="hemH"/>
    <property type="match status" value="1"/>
</dbReference>
<dbReference type="PANTHER" id="PTHR11108:SF1">
    <property type="entry name" value="FERROCHELATASE, MITOCHONDRIAL"/>
    <property type="match status" value="1"/>
</dbReference>
<comment type="catalytic activity">
    <reaction evidence="6">
        <text>Fe-coproporphyrin III + 2 H(+) = coproporphyrin III + Fe(2+)</text>
        <dbReference type="Rhea" id="RHEA:49572"/>
        <dbReference type="ChEBI" id="CHEBI:15378"/>
        <dbReference type="ChEBI" id="CHEBI:29033"/>
        <dbReference type="ChEBI" id="CHEBI:68438"/>
        <dbReference type="ChEBI" id="CHEBI:131725"/>
        <dbReference type="EC" id="4.99.1.9"/>
    </reaction>
    <physiologicalReaction direction="right-to-left" evidence="6">
        <dbReference type="Rhea" id="RHEA:49574"/>
    </physiologicalReaction>
</comment>
<comment type="catalytic activity">
    <reaction evidence="7 8">
        <text>heme b + 2 H(+) = protoporphyrin IX + Fe(2+)</text>
        <dbReference type="Rhea" id="RHEA:22584"/>
        <dbReference type="ChEBI" id="CHEBI:15378"/>
        <dbReference type="ChEBI" id="CHEBI:29033"/>
        <dbReference type="ChEBI" id="CHEBI:57306"/>
        <dbReference type="ChEBI" id="CHEBI:60344"/>
        <dbReference type="EC" id="4.98.1.1"/>
    </reaction>
</comment>
<reference evidence="9 10" key="1">
    <citation type="submission" date="2021-03" db="EMBL/GenBank/DDBJ databases">
        <title>Genomic Encyclopedia of Type Strains, Phase IV (KMG-IV): sequencing the most valuable type-strain genomes for metagenomic binning, comparative biology and taxonomic classification.</title>
        <authorList>
            <person name="Goeker M."/>
        </authorList>
    </citation>
    <scope>NUCLEOTIDE SEQUENCE [LARGE SCALE GENOMIC DNA]</scope>
    <source>
        <strain evidence="9 10">DSM 13372</strain>
    </source>
</reference>
<organism evidence="9 10">
    <name type="scientific">Sinorhizobium kostiense</name>
    <dbReference type="NCBI Taxonomy" id="76747"/>
    <lineage>
        <taxon>Bacteria</taxon>
        <taxon>Pseudomonadati</taxon>
        <taxon>Pseudomonadota</taxon>
        <taxon>Alphaproteobacteria</taxon>
        <taxon>Hyphomicrobiales</taxon>
        <taxon>Rhizobiaceae</taxon>
        <taxon>Sinorhizobium/Ensifer group</taxon>
        <taxon>Sinorhizobium</taxon>
    </lineage>
</organism>
<dbReference type="HAMAP" id="MF_00323">
    <property type="entry name" value="Ferrochelatase"/>
    <property type="match status" value="1"/>
</dbReference>
<evidence type="ECO:0000256" key="2">
    <source>
        <dbReference type="ARBA" id="ARBA00023004"/>
    </source>
</evidence>
<dbReference type="RefSeq" id="WP_209603374.1">
    <property type="nucleotide sequence ID" value="NZ_JAGILA010000005.1"/>
</dbReference>
<dbReference type="Proteomes" id="UP000730739">
    <property type="component" value="Unassembled WGS sequence"/>
</dbReference>
<keyword evidence="10" id="KW-1185">Reference proteome</keyword>
<keyword evidence="7 8" id="KW-0963">Cytoplasm</keyword>
<dbReference type="Gene3D" id="3.40.50.1400">
    <property type="match status" value="2"/>
</dbReference>
<comment type="caution">
    <text evidence="9">The sequence shown here is derived from an EMBL/GenBank/DDBJ whole genome shotgun (WGS) entry which is preliminary data.</text>
</comment>
<name>A0ABS4R387_9HYPH</name>
<evidence type="ECO:0000313" key="10">
    <source>
        <dbReference type="Proteomes" id="UP000730739"/>
    </source>
</evidence>
<keyword evidence="5 7" id="KW-0627">Porphyrin biosynthesis</keyword>
<dbReference type="CDD" id="cd00419">
    <property type="entry name" value="Ferrochelatase_C"/>
    <property type="match status" value="1"/>
</dbReference>
<dbReference type="EC" id="4.98.1.1" evidence="7 8"/>
<evidence type="ECO:0000256" key="7">
    <source>
        <dbReference type="HAMAP-Rule" id="MF_00323"/>
    </source>
</evidence>
<dbReference type="InterPro" id="IPR019772">
    <property type="entry name" value="Ferrochelatase_AS"/>
</dbReference>
<dbReference type="GO" id="GO:0016829">
    <property type="term" value="F:lyase activity"/>
    <property type="evidence" value="ECO:0007669"/>
    <property type="project" value="UniProtKB-KW"/>
</dbReference>
<evidence type="ECO:0000256" key="6">
    <source>
        <dbReference type="ARBA" id="ARBA00024536"/>
    </source>
</evidence>
<dbReference type="EMBL" id="JAGILA010000005">
    <property type="protein sequence ID" value="MBP2237363.1"/>
    <property type="molecule type" value="Genomic_DNA"/>
</dbReference>
<keyword evidence="3 7" id="KW-0350">Heme biosynthesis</keyword>
<accession>A0ABS4R387</accession>
<evidence type="ECO:0000256" key="4">
    <source>
        <dbReference type="ARBA" id="ARBA00023239"/>
    </source>
</evidence>
<dbReference type="SUPFAM" id="SSF53800">
    <property type="entry name" value="Chelatase"/>
    <property type="match status" value="1"/>
</dbReference>
<gene>
    <name evidence="7" type="primary">hemH</name>
    <name evidence="9" type="ORF">J2Z31_003881</name>
</gene>
<sequence length="344" mass="39275">MTDATAEPTTAHPPVNFGKIGVLLVNLGTPDGTDFASMRRYLKEFLSDRRVIEWSRIFWYPILYGIVLNTRPQKVGKAYELIWNKEKNESWLRTYTRNQAALMAESFADKPQVIVDWAMRYGQPSIASRLEVLQKQGCERILVFPLYPQYAAATTATVNDKAFEALQKMRWQPALRTVAPYHDDPVYIDALATSIERHLAGLDWKPEVVLASFHGIPKSYFDLGDPYYCQCQKTARLLRERLGWPEEKLKVTFQSRFGPEEWLQPYTDETVEKLAKNGVRRIAVLNPGFVSDCLETLEEIAGQAAESFFHNGGEKFAHIPCLNDSAEGMAVLDHVVRRELQGWV</sequence>